<evidence type="ECO:0000259" key="1">
    <source>
        <dbReference type="PROSITE" id="PS50887"/>
    </source>
</evidence>
<dbReference type="NCBIfam" id="TIGR00254">
    <property type="entry name" value="GGDEF"/>
    <property type="match status" value="1"/>
</dbReference>
<dbReference type="InterPro" id="IPR000160">
    <property type="entry name" value="GGDEF_dom"/>
</dbReference>
<dbReference type="GO" id="GO:0005886">
    <property type="term" value="C:plasma membrane"/>
    <property type="evidence" value="ECO:0007669"/>
    <property type="project" value="TreeGrafter"/>
</dbReference>
<evidence type="ECO:0000313" key="2">
    <source>
        <dbReference type="EMBL" id="VEP13591.1"/>
    </source>
</evidence>
<dbReference type="SUPFAM" id="SSF55073">
    <property type="entry name" value="Nucleotide cyclase"/>
    <property type="match status" value="1"/>
</dbReference>
<dbReference type="InterPro" id="IPR043128">
    <property type="entry name" value="Rev_trsase/Diguanyl_cyclase"/>
</dbReference>
<dbReference type="OrthoDB" id="453368at2"/>
<dbReference type="EMBL" id="CAACVJ010000121">
    <property type="protein sequence ID" value="VEP13591.1"/>
    <property type="molecule type" value="Genomic_DNA"/>
</dbReference>
<dbReference type="FunFam" id="3.30.70.270:FF:000001">
    <property type="entry name" value="Diguanylate cyclase domain protein"/>
    <property type="match status" value="1"/>
</dbReference>
<dbReference type="CDD" id="cd01949">
    <property type="entry name" value="GGDEF"/>
    <property type="match status" value="1"/>
</dbReference>
<dbReference type="PANTHER" id="PTHR45138">
    <property type="entry name" value="REGULATORY COMPONENTS OF SENSORY TRANSDUCTION SYSTEM"/>
    <property type="match status" value="1"/>
</dbReference>
<dbReference type="SUPFAM" id="SSF55781">
    <property type="entry name" value="GAF domain-like"/>
    <property type="match status" value="1"/>
</dbReference>
<dbReference type="Gene3D" id="3.30.450.40">
    <property type="match status" value="1"/>
</dbReference>
<dbReference type="AlphaFoldDB" id="A0A563VQA4"/>
<reference evidence="2 3" key="1">
    <citation type="submission" date="2019-01" db="EMBL/GenBank/DDBJ databases">
        <authorList>
            <person name="Brito A."/>
        </authorList>
    </citation>
    <scope>NUCLEOTIDE SEQUENCE [LARGE SCALE GENOMIC DNA]</scope>
    <source>
        <strain evidence="2">1</strain>
    </source>
</reference>
<dbReference type="GO" id="GO:1902201">
    <property type="term" value="P:negative regulation of bacterial-type flagellum-dependent cell motility"/>
    <property type="evidence" value="ECO:0007669"/>
    <property type="project" value="TreeGrafter"/>
</dbReference>
<dbReference type="Proteomes" id="UP000320055">
    <property type="component" value="Unassembled WGS sequence"/>
</dbReference>
<feature type="domain" description="GGDEF" evidence="1">
    <location>
        <begin position="90"/>
        <end position="226"/>
    </location>
</feature>
<dbReference type="Pfam" id="PF00990">
    <property type="entry name" value="GGDEF"/>
    <property type="match status" value="1"/>
</dbReference>
<name>A0A563VQA4_9CYAN</name>
<dbReference type="InterPro" id="IPR029787">
    <property type="entry name" value="Nucleotide_cyclase"/>
</dbReference>
<keyword evidence="3" id="KW-1185">Reference proteome</keyword>
<proteinExistence type="predicted"/>
<dbReference type="Pfam" id="PF01590">
    <property type="entry name" value="GAF"/>
    <property type="match status" value="1"/>
</dbReference>
<dbReference type="InterPro" id="IPR003018">
    <property type="entry name" value="GAF"/>
</dbReference>
<dbReference type="GO" id="GO:0052621">
    <property type="term" value="F:diguanylate cyclase activity"/>
    <property type="evidence" value="ECO:0007669"/>
    <property type="project" value="TreeGrafter"/>
</dbReference>
<dbReference type="GO" id="GO:0043709">
    <property type="term" value="P:cell adhesion involved in single-species biofilm formation"/>
    <property type="evidence" value="ECO:0007669"/>
    <property type="project" value="TreeGrafter"/>
</dbReference>
<organism evidence="2 3">
    <name type="scientific">Hyella patelloides LEGE 07179</name>
    <dbReference type="NCBI Taxonomy" id="945734"/>
    <lineage>
        <taxon>Bacteria</taxon>
        <taxon>Bacillati</taxon>
        <taxon>Cyanobacteriota</taxon>
        <taxon>Cyanophyceae</taxon>
        <taxon>Pleurocapsales</taxon>
        <taxon>Hyellaceae</taxon>
        <taxon>Hyella</taxon>
    </lineage>
</organism>
<dbReference type="InterPro" id="IPR029016">
    <property type="entry name" value="GAF-like_dom_sf"/>
</dbReference>
<dbReference type="PANTHER" id="PTHR45138:SF9">
    <property type="entry name" value="DIGUANYLATE CYCLASE DGCM-RELATED"/>
    <property type="match status" value="1"/>
</dbReference>
<accession>A0A563VQA4</accession>
<sequence length="226" mass="25522">MVERKLWGIFCVEQCSQSRIWIIEEIELLKQITRQLAIAIKQAELYQTIEGNNKQLTELTIIDSLTGIANRRKFDEYLESEWKRLAREKFPLSLILCDIDHFKLYNDTYGHQAGDLCLRKVAQAVKKTVKRPADLTARYGGEELAIVLPNTTPEGAAKVAKNICRQIQALHIPHINSSTDMYITLSLGVAGCIPKHDSSAEDLIAKADSNLYQAKKAGRNRVISNQ</sequence>
<protein>
    <submittedName>
        <fullName evidence="2">Diguanylate cyclase with PAS/PAC and GAF sensors</fullName>
    </submittedName>
</protein>
<gene>
    <name evidence="2" type="ORF">H1P_2070001</name>
</gene>
<dbReference type="SMART" id="SM00267">
    <property type="entry name" value="GGDEF"/>
    <property type="match status" value="1"/>
</dbReference>
<dbReference type="PROSITE" id="PS50887">
    <property type="entry name" value="GGDEF"/>
    <property type="match status" value="1"/>
</dbReference>
<evidence type="ECO:0000313" key="3">
    <source>
        <dbReference type="Proteomes" id="UP000320055"/>
    </source>
</evidence>
<dbReference type="Gene3D" id="3.30.70.270">
    <property type="match status" value="1"/>
</dbReference>
<dbReference type="InterPro" id="IPR050469">
    <property type="entry name" value="Diguanylate_Cyclase"/>
</dbReference>